<dbReference type="InterPro" id="IPR036047">
    <property type="entry name" value="F-box-like_dom_sf"/>
</dbReference>
<evidence type="ECO:0000256" key="1">
    <source>
        <dbReference type="ARBA" id="ARBA00022441"/>
    </source>
</evidence>
<feature type="domain" description="F-box" evidence="3">
    <location>
        <begin position="12"/>
        <end position="52"/>
    </location>
</feature>
<dbReference type="PANTHER" id="PTHR46344:SF4">
    <property type="entry name" value="OS07G0153400 PROTEIN"/>
    <property type="match status" value="1"/>
</dbReference>
<dbReference type="PANTHER" id="PTHR46344">
    <property type="entry name" value="OS02G0202900 PROTEIN"/>
    <property type="match status" value="1"/>
</dbReference>
<keyword evidence="1" id="KW-0880">Kelch repeat</keyword>
<dbReference type="Proteomes" id="UP000036987">
    <property type="component" value="Unassembled WGS sequence"/>
</dbReference>
<reference evidence="5" key="1">
    <citation type="journal article" date="2016" name="Nature">
        <title>The genome of the seagrass Zostera marina reveals angiosperm adaptation to the sea.</title>
        <authorList>
            <person name="Olsen J.L."/>
            <person name="Rouze P."/>
            <person name="Verhelst B."/>
            <person name="Lin Y.-C."/>
            <person name="Bayer T."/>
            <person name="Collen J."/>
            <person name="Dattolo E."/>
            <person name="De Paoli E."/>
            <person name="Dittami S."/>
            <person name="Maumus F."/>
            <person name="Michel G."/>
            <person name="Kersting A."/>
            <person name="Lauritano C."/>
            <person name="Lohaus R."/>
            <person name="Toepel M."/>
            <person name="Tonon T."/>
            <person name="Vanneste K."/>
            <person name="Amirebrahimi M."/>
            <person name="Brakel J."/>
            <person name="Bostroem C."/>
            <person name="Chovatia M."/>
            <person name="Grimwood J."/>
            <person name="Jenkins J.W."/>
            <person name="Jueterbock A."/>
            <person name="Mraz A."/>
            <person name="Stam W.T."/>
            <person name="Tice H."/>
            <person name="Bornberg-Bauer E."/>
            <person name="Green P.J."/>
            <person name="Pearson G.A."/>
            <person name="Procaccini G."/>
            <person name="Duarte C.M."/>
            <person name="Schmutz J."/>
            <person name="Reusch T.B.H."/>
            <person name="Van de Peer Y."/>
        </authorList>
    </citation>
    <scope>NUCLEOTIDE SEQUENCE [LARGE SCALE GENOMIC DNA]</scope>
    <source>
        <strain evidence="5">cv. Finnish</strain>
    </source>
</reference>
<dbReference type="SMART" id="SM00256">
    <property type="entry name" value="FBOX"/>
    <property type="match status" value="1"/>
</dbReference>
<dbReference type="InterPro" id="IPR006652">
    <property type="entry name" value="Kelch_1"/>
</dbReference>
<evidence type="ECO:0000259" key="3">
    <source>
        <dbReference type="SMART" id="SM00256"/>
    </source>
</evidence>
<evidence type="ECO:0000256" key="2">
    <source>
        <dbReference type="ARBA" id="ARBA00022737"/>
    </source>
</evidence>
<dbReference type="SUPFAM" id="SSF117281">
    <property type="entry name" value="Kelch motif"/>
    <property type="match status" value="1"/>
</dbReference>
<evidence type="ECO:0000313" key="5">
    <source>
        <dbReference type="Proteomes" id="UP000036987"/>
    </source>
</evidence>
<dbReference type="Pfam" id="PF01344">
    <property type="entry name" value="Kelch_1"/>
    <property type="match status" value="1"/>
</dbReference>
<gene>
    <name evidence="4" type="ORF">ZOSMA_125G00390</name>
</gene>
<dbReference type="Gene3D" id="2.120.10.80">
    <property type="entry name" value="Kelch-type beta propeller"/>
    <property type="match status" value="1"/>
</dbReference>
<keyword evidence="2" id="KW-0677">Repeat</keyword>
<sequence length="375" mass="41091">MEMEEAALIPGLPHEIAEHCLLHVPFPHQSTVRSVSSAWNRAISHPTFLHTRKALHLSLPYVFVFAFHRSTLRLQCLALDPRSGRWSILPPMPMPVPSSHSDPALSPSSFACAANAVRGELFFLGGTRSDRNSPMHTLISYKTSTNSWTVEEESSMPTARSYFSAGSIGGKIIVAGGGGVEEDSNSVYNGNADSSSVVECYDPVTSQWSQVAELRSRISKYDSAVVGKKMYITEGWRWPFDTAPRGSVYDAEMDCWGEMKLGLREGWTGSSVVLGEKLFVISECGECRVKVYSEEKDTWRGVIGSGVPVDLRKPFAMAGVVDEEGRRIYVVGAGLNVAVGSMEEVKGEWTVEWEVVQGPESFSKLSPAVSKVLYA</sequence>
<accession>A0A0K9PZX3</accession>
<evidence type="ECO:0000313" key="4">
    <source>
        <dbReference type="EMBL" id="KMZ74576.1"/>
    </source>
</evidence>
<dbReference type="InterPro" id="IPR001810">
    <property type="entry name" value="F-box_dom"/>
</dbReference>
<dbReference type="Pfam" id="PF00646">
    <property type="entry name" value="F-box"/>
    <property type="match status" value="1"/>
</dbReference>
<proteinExistence type="predicted"/>
<dbReference type="STRING" id="29655.A0A0K9PZX3"/>
<dbReference type="AlphaFoldDB" id="A0A0K9PZX3"/>
<dbReference type="SMART" id="SM00612">
    <property type="entry name" value="Kelch"/>
    <property type="match status" value="2"/>
</dbReference>
<dbReference type="OMA" id="CLLHVPY"/>
<dbReference type="InterPro" id="IPR015915">
    <property type="entry name" value="Kelch-typ_b-propeller"/>
</dbReference>
<name>A0A0K9PZX3_ZOSMR</name>
<organism evidence="4 5">
    <name type="scientific">Zostera marina</name>
    <name type="common">Eelgrass</name>
    <dbReference type="NCBI Taxonomy" id="29655"/>
    <lineage>
        <taxon>Eukaryota</taxon>
        <taxon>Viridiplantae</taxon>
        <taxon>Streptophyta</taxon>
        <taxon>Embryophyta</taxon>
        <taxon>Tracheophyta</taxon>
        <taxon>Spermatophyta</taxon>
        <taxon>Magnoliopsida</taxon>
        <taxon>Liliopsida</taxon>
        <taxon>Zosteraceae</taxon>
        <taxon>Zostera</taxon>
    </lineage>
</organism>
<comment type="caution">
    <text evidence="4">The sequence shown here is derived from an EMBL/GenBank/DDBJ whole genome shotgun (WGS) entry which is preliminary data.</text>
</comment>
<keyword evidence="5" id="KW-1185">Reference proteome</keyword>
<dbReference type="SUPFAM" id="SSF81383">
    <property type="entry name" value="F-box domain"/>
    <property type="match status" value="1"/>
</dbReference>
<dbReference type="CDD" id="cd22152">
    <property type="entry name" value="F-box_AtAFR-like"/>
    <property type="match status" value="1"/>
</dbReference>
<dbReference type="OrthoDB" id="45365at2759"/>
<dbReference type="EMBL" id="LFYR01000277">
    <property type="protein sequence ID" value="KMZ74576.1"/>
    <property type="molecule type" value="Genomic_DNA"/>
</dbReference>
<protein>
    <submittedName>
        <fullName evidence="4">F-box/kelch-repeat protein</fullName>
    </submittedName>
</protein>